<reference evidence="1 2" key="1">
    <citation type="submission" date="2024-06" db="EMBL/GenBank/DDBJ databases">
        <title>The Natural Products Discovery Center: Release of the First 8490 Sequenced Strains for Exploring Actinobacteria Biosynthetic Diversity.</title>
        <authorList>
            <person name="Kalkreuter E."/>
            <person name="Kautsar S.A."/>
            <person name="Yang D."/>
            <person name="Bader C.D."/>
            <person name="Teijaro C.N."/>
            <person name="Fluegel L."/>
            <person name="Davis C.M."/>
            <person name="Simpson J.R."/>
            <person name="Lauterbach L."/>
            <person name="Steele A.D."/>
            <person name="Gui C."/>
            <person name="Meng S."/>
            <person name="Li G."/>
            <person name="Viehrig K."/>
            <person name="Ye F."/>
            <person name="Su P."/>
            <person name="Kiefer A.F."/>
            <person name="Nichols A."/>
            <person name="Cepeda A.J."/>
            <person name="Yan W."/>
            <person name="Fan B."/>
            <person name="Jiang Y."/>
            <person name="Adhikari A."/>
            <person name="Zheng C.-J."/>
            <person name="Schuster L."/>
            <person name="Cowan T.M."/>
            <person name="Smanski M.J."/>
            <person name="Chevrette M.G."/>
            <person name="De Carvalho L.P.S."/>
            <person name="Shen B."/>
        </authorList>
    </citation>
    <scope>NUCLEOTIDE SEQUENCE [LARGE SCALE GENOMIC DNA]</scope>
    <source>
        <strain evidence="1 2">NPDC077434</strain>
    </source>
</reference>
<dbReference type="RefSeq" id="WP_366232637.1">
    <property type="nucleotide sequence ID" value="NZ_JBFBMH010000004.1"/>
</dbReference>
<dbReference type="SUPFAM" id="SSF55831">
    <property type="entry name" value="Thymidylate synthase/dCMP hydroxymethylase"/>
    <property type="match status" value="1"/>
</dbReference>
<gene>
    <name evidence="1" type="ORF">AB0301_05160</name>
</gene>
<dbReference type="InterPro" id="IPR036926">
    <property type="entry name" value="Thymidate_synth/dCMP_Mease_sf"/>
</dbReference>
<accession>A0ABV3LEW6</accession>
<dbReference type="EMBL" id="JBFBMH010000004">
    <property type="protein sequence ID" value="MEW1974460.1"/>
    <property type="molecule type" value="Genomic_DNA"/>
</dbReference>
<evidence type="ECO:0000313" key="2">
    <source>
        <dbReference type="Proteomes" id="UP001553715"/>
    </source>
</evidence>
<sequence length="283" mass="30479">MANISDAWIDVLEAMNNEPGGTATNVMVTVEHPTTPDIAEVRSALDSTLSARAQHSVTTVANTLFPSAFYADPGYDWSPTLPEQEIEALDAAANALYNEYLEILPSLKRVKANQSGTYFARMVSWPGKTGDGTNQLADRIHYFRRSRLRGESTQNSSDIAISGDGDAVSVGAGLQEYAASDRRQLGFPCLVHIDLSAHNGVLSLTAVYRHWHLVTRGYGNMVGLAQLLQFLAQQAGYAVGELVVVAGYANSERGSYGGQSGINSLLTDARNARPEAQRDEDAA</sequence>
<dbReference type="Proteomes" id="UP001553715">
    <property type="component" value="Unassembled WGS sequence"/>
</dbReference>
<evidence type="ECO:0008006" key="3">
    <source>
        <dbReference type="Google" id="ProtNLM"/>
    </source>
</evidence>
<keyword evidence="2" id="KW-1185">Reference proteome</keyword>
<name>A0ABV3LEW6_9MICO</name>
<organism evidence="1 2">
    <name type="scientific">Microbacterium profundi</name>
    <dbReference type="NCBI Taxonomy" id="450380"/>
    <lineage>
        <taxon>Bacteria</taxon>
        <taxon>Bacillati</taxon>
        <taxon>Actinomycetota</taxon>
        <taxon>Actinomycetes</taxon>
        <taxon>Micrococcales</taxon>
        <taxon>Microbacteriaceae</taxon>
        <taxon>Microbacterium</taxon>
    </lineage>
</organism>
<comment type="caution">
    <text evidence="1">The sequence shown here is derived from an EMBL/GenBank/DDBJ whole genome shotgun (WGS) entry which is preliminary data.</text>
</comment>
<evidence type="ECO:0000313" key="1">
    <source>
        <dbReference type="EMBL" id="MEW1974460.1"/>
    </source>
</evidence>
<proteinExistence type="predicted"/>
<protein>
    <recommendedName>
        <fullName evidence="3">Nitroreductase domain-containing protein</fullName>
    </recommendedName>
</protein>
<dbReference type="Gene3D" id="3.30.572.10">
    <property type="entry name" value="Thymidylate synthase/dCMP hydroxymethylase domain"/>
    <property type="match status" value="1"/>
</dbReference>